<dbReference type="EMBL" id="MCFA01000020">
    <property type="protein sequence ID" value="ORY16140.1"/>
    <property type="molecule type" value="Genomic_DNA"/>
</dbReference>
<reference evidence="2 3" key="1">
    <citation type="submission" date="2016-07" db="EMBL/GenBank/DDBJ databases">
        <title>Pervasive Adenine N6-methylation of Active Genes in Fungi.</title>
        <authorList>
            <consortium name="DOE Joint Genome Institute"/>
            <person name="Mondo S.J."/>
            <person name="Dannebaum R.O."/>
            <person name="Kuo R.C."/>
            <person name="Labutti K."/>
            <person name="Haridas S."/>
            <person name="Kuo A."/>
            <person name="Salamov A."/>
            <person name="Ahrendt S.R."/>
            <person name="Lipzen A."/>
            <person name="Sullivan W."/>
            <person name="Andreopoulos W.B."/>
            <person name="Clum A."/>
            <person name="Lindquist E."/>
            <person name="Daum C."/>
            <person name="Ramamoorthy G.K."/>
            <person name="Gryganskyi A."/>
            <person name="Culley D."/>
            <person name="Magnuson J.K."/>
            <person name="James T.Y."/>
            <person name="O'Malley M.A."/>
            <person name="Stajich J.E."/>
            <person name="Spatafora J.W."/>
            <person name="Visel A."/>
            <person name="Grigoriev I.V."/>
        </authorList>
    </citation>
    <scope>NUCLEOTIDE SEQUENCE [LARGE SCALE GENOMIC DNA]</scope>
    <source>
        <strain evidence="2 3">CBS 115471</strain>
    </source>
</reference>
<dbReference type="AlphaFoldDB" id="A0A1Y2A166"/>
<feature type="compositionally biased region" description="Basic and acidic residues" evidence="1">
    <location>
        <begin position="278"/>
        <end position="293"/>
    </location>
</feature>
<accession>A0A1Y2A166</accession>
<dbReference type="Proteomes" id="UP000193144">
    <property type="component" value="Unassembled WGS sequence"/>
</dbReference>
<feature type="region of interest" description="Disordered" evidence="1">
    <location>
        <begin position="350"/>
        <end position="390"/>
    </location>
</feature>
<name>A0A1Y2A166_9PLEO</name>
<evidence type="ECO:0000313" key="3">
    <source>
        <dbReference type="Proteomes" id="UP000193144"/>
    </source>
</evidence>
<evidence type="ECO:0000256" key="1">
    <source>
        <dbReference type="SAM" id="MobiDB-lite"/>
    </source>
</evidence>
<keyword evidence="3" id="KW-1185">Reference proteome</keyword>
<feature type="region of interest" description="Disordered" evidence="1">
    <location>
        <begin position="274"/>
        <end position="305"/>
    </location>
</feature>
<feature type="region of interest" description="Disordered" evidence="1">
    <location>
        <begin position="30"/>
        <end position="83"/>
    </location>
</feature>
<feature type="compositionally biased region" description="Basic residues" evidence="1">
    <location>
        <begin position="350"/>
        <end position="369"/>
    </location>
</feature>
<sequence length="593" mass="65733">MANSPAFLSLDLPSTRMSVDFSTVAKDIDIRTASQPDRNSAPSASNRAPPAPRHINGRRGYSHGSSLPQVHEEAQIQPTISRQNSSKWSWQTLSRTLSNASTASSATTAASSIFSSVRSASTLTSTTSSRSNSRPMTPFIEDGPSLSTLPSSLLEHILSYTLSLPITVYIGPEVDNRHLQLRYHRAGLDYVNLKQVINHSIFLVSHSMRKMAMEVLHRQCHFVIDLHTIYHTNVTSTVNANLKKHQKFWISAPTMAKDTLRSLSKLQIRLPVPSTEAGVRRGRDEKDWMDGSDGKGGGGYRVKSMKKEQDDAVEVQKCVASIVKSIMTPTDVFLEAPALTRSLSTISLRRSRSLKRSMSRGRQRSKSRGSQRSDSVQGYRPGEELDGDFSGERKPLKRLDIVFVKRSPSALVLQEVLGLVREMRSVPVSGFTKYHFELNAETLLWATKRRKRWLGFEPDGNSLLNALQGLTVAEKPVEPLSSPREFKYVGVDKKNGRLNLLDSAMRKSAIILEPPKLEDKDLPPVPVAPIRRKPLPGAGEAPKKRVDSFAFIMEEGLTELGSIGTVNVSTGQVHPPTLEDLQRIAQAIRDGRY</sequence>
<protein>
    <submittedName>
        <fullName evidence="2">Uncharacterized protein</fullName>
    </submittedName>
</protein>
<dbReference type="OrthoDB" id="3694065at2759"/>
<feature type="compositionally biased region" description="Low complexity" evidence="1">
    <location>
        <begin position="123"/>
        <end position="134"/>
    </location>
</feature>
<proteinExistence type="predicted"/>
<comment type="caution">
    <text evidence="2">The sequence shown here is derived from an EMBL/GenBank/DDBJ whole genome shotgun (WGS) entry which is preliminary data.</text>
</comment>
<feature type="region of interest" description="Disordered" evidence="1">
    <location>
        <begin position="123"/>
        <end position="143"/>
    </location>
</feature>
<gene>
    <name evidence="2" type="ORF">BCR34DRAFT_584596</name>
</gene>
<feature type="compositionally biased region" description="Low complexity" evidence="1">
    <location>
        <begin position="38"/>
        <end position="48"/>
    </location>
</feature>
<organism evidence="2 3">
    <name type="scientific">Clohesyomyces aquaticus</name>
    <dbReference type="NCBI Taxonomy" id="1231657"/>
    <lineage>
        <taxon>Eukaryota</taxon>
        <taxon>Fungi</taxon>
        <taxon>Dikarya</taxon>
        <taxon>Ascomycota</taxon>
        <taxon>Pezizomycotina</taxon>
        <taxon>Dothideomycetes</taxon>
        <taxon>Pleosporomycetidae</taxon>
        <taxon>Pleosporales</taxon>
        <taxon>Lindgomycetaceae</taxon>
        <taxon>Clohesyomyces</taxon>
    </lineage>
</organism>
<evidence type="ECO:0000313" key="2">
    <source>
        <dbReference type="EMBL" id="ORY16140.1"/>
    </source>
</evidence>